<keyword evidence="2" id="KW-0808">Transferase</keyword>
<reference evidence="3" key="1">
    <citation type="journal article" date="2019" name="Int. J. Syst. Evol. Microbiol.">
        <title>The Global Catalogue of Microorganisms (GCM) 10K type strain sequencing project: providing services to taxonomists for standard genome sequencing and annotation.</title>
        <authorList>
            <consortium name="The Broad Institute Genomics Platform"/>
            <consortium name="The Broad Institute Genome Sequencing Center for Infectious Disease"/>
            <person name="Wu L."/>
            <person name="Ma J."/>
        </authorList>
    </citation>
    <scope>NUCLEOTIDE SEQUENCE [LARGE SCALE GENOMIC DNA]</scope>
    <source>
        <strain evidence="3">JCM 17939</strain>
    </source>
</reference>
<evidence type="ECO:0000313" key="3">
    <source>
        <dbReference type="Proteomes" id="UP001501442"/>
    </source>
</evidence>
<organism evidence="2 3">
    <name type="scientific">Actinoallomurus vinaceus</name>
    <dbReference type="NCBI Taxonomy" id="1080074"/>
    <lineage>
        <taxon>Bacteria</taxon>
        <taxon>Bacillati</taxon>
        <taxon>Actinomycetota</taxon>
        <taxon>Actinomycetes</taxon>
        <taxon>Streptosporangiales</taxon>
        <taxon>Thermomonosporaceae</taxon>
        <taxon>Actinoallomurus</taxon>
    </lineage>
</organism>
<protein>
    <submittedName>
        <fullName evidence="2">Nucleotidyl transferase AbiEii/AbiGii toxin family protein</fullName>
    </submittedName>
</protein>
<sequence length="300" mass="33423">MAPNPRRDTPAGRAYNDLRNKARREGRPTDELLSLFVLERFLYRLSRSDVSDRFALKGGMLLSAYHARRTTRDADLSGIGISVAEDDVVAVMAGVAGTVVDDGVEFLVDQIRSRAIREDGPYGGTRVIIPARVARFRASVQIDVSSGDPIVPGARRIDFPQQLEDSSFELLAYPIETVLAEKILTALERGDANTRVRDYADVWRLAGSNAFSGAGLHDAVTKAAHHREVKPRPLSERITALVDLRRRVYREWRRRLGPDGDAYPDDFAEVVAEVITFADPVLTGDVLGAKWDPDIRSWRR</sequence>
<comment type="caution">
    <text evidence="2">The sequence shown here is derived from an EMBL/GenBank/DDBJ whole genome shotgun (WGS) entry which is preliminary data.</text>
</comment>
<keyword evidence="3" id="KW-1185">Reference proteome</keyword>
<gene>
    <name evidence="2" type="ORF">GCM10023196_064450</name>
</gene>
<proteinExistence type="predicted"/>
<accession>A0ABP8UHT3</accession>
<evidence type="ECO:0000313" key="2">
    <source>
        <dbReference type="EMBL" id="GAA4632157.1"/>
    </source>
</evidence>
<evidence type="ECO:0000256" key="1">
    <source>
        <dbReference type="SAM" id="MobiDB-lite"/>
    </source>
</evidence>
<dbReference type="Pfam" id="PF08843">
    <property type="entry name" value="AbiEii"/>
    <property type="match status" value="1"/>
</dbReference>
<dbReference type="EMBL" id="BAABHK010000010">
    <property type="protein sequence ID" value="GAA4632157.1"/>
    <property type="molecule type" value="Genomic_DNA"/>
</dbReference>
<dbReference type="GO" id="GO:0016740">
    <property type="term" value="F:transferase activity"/>
    <property type="evidence" value="ECO:0007669"/>
    <property type="project" value="UniProtKB-KW"/>
</dbReference>
<dbReference type="InterPro" id="IPR014942">
    <property type="entry name" value="AbiEii"/>
</dbReference>
<feature type="region of interest" description="Disordered" evidence="1">
    <location>
        <begin position="1"/>
        <end position="23"/>
    </location>
</feature>
<dbReference type="RefSeq" id="WP_345435159.1">
    <property type="nucleotide sequence ID" value="NZ_BAABHK010000010.1"/>
</dbReference>
<dbReference type="Proteomes" id="UP001501442">
    <property type="component" value="Unassembled WGS sequence"/>
</dbReference>
<name>A0ABP8UHT3_9ACTN</name>